<feature type="region of interest" description="Disordered" evidence="6">
    <location>
        <begin position="263"/>
        <end position="285"/>
    </location>
</feature>
<accession>A0A067RDR2</accession>
<evidence type="ECO:0000256" key="5">
    <source>
        <dbReference type="SAM" id="Coils"/>
    </source>
</evidence>
<dbReference type="GO" id="GO:0006312">
    <property type="term" value="P:mitotic recombination"/>
    <property type="evidence" value="ECO:0007669"/>
    <property type="project" value="TreeGrafter"/>
</dbReference>
<evidence type="ECO:0000256" key="3">
    <source>
        <dbReference type="ARBA" id="ARBA00023172"/>
    </source>
</evidence>
<keyword evidence="5" id="KW-0175">Coiled coil</keyword>
<dbReference type="PANTHER" id="PTHR12132">
    <property type="entry name" value="DNA REPAIR AND RECOMBINATION PROTEIN RAD52, RAD59"/>
    <property type="match status" value="1"/>
</dbReference>
<dbReference type="OrthoDB" id="206565at2759"/>
<comment type="similarity">
    <text evidence="1">Belongs to the RAD52 family.</text>
</comment>
<dbReference type="InterPro" id="IPR007232">
    <property type="entry name" value="Rad52_Rad59_Rad22"/>
</dbReference>
<name>A0A067RDR2_ZOONE</name>
<evidence type="ECO:0000256" key="1">
    <source>
        <dbReference type="ARBA" id="ARBA00006638"/>
    </source>
</evidence>
<dbReference type="GO" id="GO:0045002">
    <property type="term" value="P:double-strand break repair via single-strand annealing"/>
    <property type="evidence" value="ECO:0007669"/>
    <property type="project" value="TreeGrafter"/>
</dbReference>
<feature type="coiled-coil region" evidence="5">
    <location>
        <begin position="178"/>
        <end position="207"/>
    </location>
</feature>
<dbReference type="AlphaFoldDB" id="A0A067RDR2"/>
<dbReference type="Proteomes" id="UP000027135">
    <property type="component" value="Unassembled WGS sequence"/>
</dbReference>
<evidence type="ECO:0000313" key="7">
    <source>
        <dbReference type="EMBL" id="KDR22011.1"/>
    </source>
</evidence>
<dbReference type="GO" id="GO:0000724">
    <property type="term" value="P:double-strand break repair via homologous recombination"/>
    <property type="evidence" value="ECO:0007669"/>
    <property type="project" value="TreeGrafter"/>
</dbReference>
<gene>
    <name evidence="7" type="ORF">L798_03034</name>
</gene>
<evidence type="ECO:0000313" key="8">
    <source>
        <dbReference type="Proteomes" id="UP000027135"/>
    </source>
</evidence>
<keyword evidence="4" id="KW-0234">DNA repair</keyword>
<dbReference type="PANTHER" id="PTHR12132:SF1">
    <property type="entry name" value="DNA REPAIR PROTEIN RAD52 HOMOLOG"/>
    <property type="match status" value="1"/>
</dbReference>
<sequence length="314" mass="35646">MNNGKSITEVSAPKREQTCIQNHHHLEYNPEHEVLISLANEMFGPHTWSHTVTFQNIDYIDHEGSEYSVGVMALVKVELKNGIHHQDVGYGIYSGSCSKGNAIAHARKEAVTNGLREALRSFGCHLTRKVNGSCRHTDVSVQLSAFEMSPEMEEHSLLEEVPISNRHLTDTSALTTCLQTANDNLKLERKRRQRQKQEEFLHQLKRKQSTNLTVSSDLQTKLLMDKNTGIRNNEEKENDLMDDETLISTQELDRVVQSAEVQQSRTPLVCSPPKRTMQTSPWPPVRDTIIPRQLLMQPRIAGHNMELNHSKNSA</sequence>
<dbReference type="Gene3D" id="3.30.390.80">
    <property type="entry name" value="DNA repair protein Rad52/59/22"/>
    <property type="match status" value="1"/>
</dbReference>
<dbReference type="InterPro" id="IPR042525">
    <property type="entry name" value="Rad52_Rad59_Rad22_sf"/>
</dbReference>
<evidence type="ECO:0000256" key="4">
    <source>
        <dbReference type="ARBA" id="ARBA00023204"/>
    </source>
</evidence>
<dbReference type="GO" id="GO:0005634">
    <property type="term" value="C:nucleus"/>
    <property type="evidence" value="ECO:0007669"/>
    <property type="project" value="TreeGrafter"/>
</dbReference>
<keyword evidence="8" id="KW-1185">Reference proteome</keyword>
<evidence type="ECO:0000256" key="2">
    <source>
        <dbReference type="ARBA" id="ARBA00022763"/>
    </source>
</evidence>
<dbReference type="eggNOG" id="KOG4141">
    <property type="taxonomic scope" value="Eukaryota"/>
</dbReference>
<dbReference type="EMBL" id="KK852527">
    <property type="protein sequence ID" value="KDR22011.1"/>
    <property type="molecule type" value="Genomic_DNA"/>
</dbReference>
<dbReference type="InParanoid" id="A0A067RDR2"/>
<protein>
    <submittedName>
        <fullName evidence="7">DNA repair protein RAD52-like protein</fullName>
    </submittedName>
</protein>
<organism evidence="7 8">
    <name type="scientific">Zootermopsis nevadensis</name>
    <name type="common">Dampwood termite</name>
    <dbReference type="NCBI Taxonomy" id="136037"/>
    <lineage>
        <taxon>Eukaryota</taxon>
        <taxon>Metazoa</taxon>
        <taxon>Ecdysozoa</taxon>
        <taxon>Arthropoda</taxon>
        <taxon>Hexapoda</taxon>
        <taxon>Insecta</taxon>
        <taxon>Pterygota</taxon>
        <taxon>Neoptera</taxon>
        <taxon>Polyneoptera</taxon>
        <taxon>Dictyoptera</taxon>
        <taxon>Blattodea</taxon>
        <taxon>Blattoidea</taxon>
        <taxon>Termitoidae</taxon>
        <taxon>Termopsidae</taxon>
        <taxon>Zootermopsis</taxon>
    </lineage>
</organism>
<reference evidence="7 8" key="1">
    <citation type="journal article" date="2014" name="Nat. Commun.">
        <title>Molecular traces of alternative social organization in a termite genome.</title>
        <authorList>
            <person name="Terrapon N."/>
            <person name="Li C."/>
            <person name="Robertson H.M."/>
            <person name="Ji L."/>
            <person name="Meng X."/>
            <person name="Booth W."/>
            <person name="Chen Z."/>
            <person name="Childers C.P."/>
            <person name="Glastad K.M."/>
            <person name="Gokhale K."/>
            <person name="Gowin J."/>
            <person name="Gronenberg W."/>
            <person name="Hermansen R.A."/>
            <person name="Hu H."/>
            <person name="Hunt B.G."/>
            <person name="Huylmans A.K."/>
            <person name="Khalil S.M."/>
            <person name="Mitchell R.D."/>
            <person name="Munoz-Torres M.C."/>
            <person name="Mustard J.A."/>
            <person name="Pan H."/>
            <person name="Reese J.T."/>
            <person name="Scharf M.E."/>
            <person name="Sun F."/>
            <person name="Vogel H."/>
            <person name="Xiao J."/>
            <person name="Yang W."/>
            <person name="Yang Z."/>
            <person name="Yang Z."/>
            <person name="Zhou J."/>
            <person name="Zhu J."/>
            <person name="Brent C.S."/>
            <person name="Elsik C.G."/>
            <person name="Goodisman M.A."/>
            <person name="Liberles D.A."/>
            <person name="Roe R.M."/>
            <person name="Vargo E.L."/>
            <person name="Vilcinskas A."/>
            <person name="Wang J."/>
            <person name="Bornberg-Bauer E."/>
            <person name="Korb J."/>
            <person name="Zhang G."/>
            <person name="Liebig J."/>
        </authorList>
    </citation>
    <scope>NUCLEOTIDE SEQUENCE [LARGE SCALE GENOMIC DNA]</scope>
    <source>
        <tissue evidence="7">Whole organism</tissue>
    </source>
</reference>
<keyword evidence="2" id="KW-0227">DNA damage</keyword>
<evidence type="ECO:0000256" key="6">
    <source>
        <dbReference type="SAM" id="MobiDB-lite"/>
    </source>
</evidence>
<dbReference type="STRING" id="136037.A0A067RDR2"/>
<dbReference type="Pfam" id="PF04098">
    <property type="entry name" value="Rad52_Rad22"/>
    <property type="match status" value="1"/>
</dbReference>
<dbReference type="InterPro" id="IPR041247">
    <property type="entry name" value="Rad52_fam"/>
</dbReference>
<dbReference type="SUPFAM" id="SSF54768">
    <property type="entry name" value="dsRNA-binding domain-like"/>
    <property type="match status" value="1"/>
</dbReference>
<keyword evidence="3" id="KW-0233">DNA recombination</keyword>
<proteinExistence type="inferred from homology"/>